<evidence type="ECO:0000256" key="3">
    <source>
        <dbReference type="SAM" id="MobiDB-lite"/>
    </source>
</evidence>
<proteinExistence type="predicted"/>
<evidence type="ECO:0000256" key="1">
    <source>
        <dbReference type="RuleBase" id="RU362114"/>
    </source>
</evidence>
<dbReference type="PANTHER" id="PTHR45740">
    <property type="entry name" value="POLY [ADP-RIBOSE] POLYMERASE"/>
    <property type="match status" value="1"/>
</dbReference>
<dbReference type="EMBL" id="LSRX01000150">
    <property type="protein sequence ID" value="OLQ06892.1"/>
    <property type="molecule type" value="Genomic_DNA"/>
</dbReference>
<keyword evidence="6" id="KW-1185">Reference proteome</keyword>
<dbReference type="Gene3D" id="3.90.228.10">
    <property type="match status" value="1"/>
</dbReference>
<dbReference type="AlphaFoldDB" id="A0A1Q9EHI6"/>
<protein>
    <recommendedName>
        <fullName evidence="1">Poly [ADP-ribose] polymerase</fullName>
        <shortName evidence="1">PARP</shortName>
        <ecNumber evidence="1">2.4.2.-</ecNumber>
    </recommendedName>
</protein>
<dbReference type="GO" id="GO:0003950">
    <property type="term" value="F:NAD+ poly-ADP-ribosyltransferase activity"/>
    <property type="evidence" value="ECO:0007669"/>
    <property type="project" value="UniProtKB-UniRule"/>
</dbReference>
<keyword evidence="1" id="KW-0808">Transferase</keyword>
<dbReference type="GO" id="GO:0005634">
    <property type="term" value="C:nucleus"/>
    <property type="evidence" value="ECO:0007669"/>
    <property type="project" value="TreeGrafter"/>
</dbReference>
<dbReference type="Pfam" id="PF00644">
    <property type="entry name" value="PARP"/>
    <property type="match status" value="1"/>
</dbReference>
<dbReference type="OrthoDB" id="6133115at2759"/>
<accession>A0A1Q9EHI6</accession>
<evidence type="ECO:0000259" key="4">
    <source>
        <dbReference type="PROSITE" id="PS51059"/>
    </source>
</evidence>
<dbReference type="Proteomes" id="UP000186817">
    <property type="component" value="Unassembled WGS sequence"/>
</dbReference>
<dbReference type="GO" id="GO:1990404">
    <property type="term" value="F:NAD+-protein mono-ADP-ribosyltransferase activity"/>
    <property type="evidence" value="ECO:0007669"/>
    <property type="project" value="TreeGrafter"/>
</dbReference>
<organism evidence="5 6">
    <name type="scientific">Symbiodinium microadriaticum</name>
    <name type="common">Dinoflagellate</name>
    <name type="synonym">Zooxanthella microadriatica</name>
    <dbReference type="NCBI Taxonomy" id="2951"/>
    <lineage>
        <taxon>Eukaryota</taxon>
        <taxon>Sar</taxon>
        <taxon>Alveolata</taxon>
        <taxon>Dinophyceae</taxon>
        <taxon>Suessiales</taxon>
        <taxon>Symbiodiniaceae</taxon>
        <taxon>Symbiodinium</taxon>
    </lineage>
</organism>
<dbReference type="EC" id="2.4.2.-" evidence="1"/>
<feature type="domain" description="PARP catalytic" evidence="4">
    <location>
        <begin position="157"/>
        <end position="402"/>
    </location>
</feature>
<keyword evidence="2" id="KW-0175">Coiled coil</keyword>
<sequence>MVRLSRILAAEREVWALAKVTATASDVKPPDMWMQYPADAAASLEEAYQSGQPTCKVRPIRRTEATDERAAHPQPDVPQSHAEECSAMRDQIKALEEMTGQLRQQLDASRERLAQQRQFHQHCFRLLMEMGRQAIARRPDCSAATAAVSQRELQGTLLGGVCEDEVKAMAIRSLFSESMASHRIEIKSLEWCPPPKVVVTRLVEVKNPVRQTLYEAGLHEVLQRNPKGCSPIPDITAFSCHCAQFGSMDLNEFLLFHGCPLHTCEQIASRGFDPQRGGEAVGAMFGKGTYFAQNASKSDFYTTCSECSRDAAHGDCSHPHGERCLVLARVLLGQSKPVTTEKLKGITRAPERQDGEPYDSITALTKEHGGRVDHMEFVIFKEQMALPQYLIYYRHAEDCWCHNCWRRWPKH</sequence>
<reference evidence="5 6" key="1">
    <citation type="submission" date="2016-02" db="EMBL/GenBank/DDBJ databases">
        <title>Genome analysis of coral dinoflagellate symbionts highlights evolutionary adaptations to a symbiotic lifestyle.</title>
        <authorList>
            <person name="Aranda M."/>
            <person name="Li Y."/>
            <person name="Liew Y.J."/>
            <person name="Baumgarten S."/>
            <person name="Simakov O."/>
            <person name="Wilson M."/>
            <person name="Piel J."/>
            <person name="Ashoor H."/>
            <person name="Bougouffa S."/>
            <person name="Bajic V.B."/>
            <person name="Ryu T."/>
            <person name="Ravasi T."/>
            <person name="Bayer T."/>
            <person name="Micklem G."/>
            <person name="Kim H."/>
            <person name="Bhak J."/>
            <person name="Lajeunesse T.C."/>
            <person name="Voolstra C.R."/>
        </authorList>
    </citation>
    <scope>NUCLEOTIDE SEQUENCE [LARGE SCALE GENOMIC DNA]</scope>
    <source>
        <strain evidence="5 6">CCMP2467</strain>
    </source>
</reference>
<feature type="coiled-coil region" evidence="2">
    <location>
        <begin position="85"/>
        <end position="112"/>
    </location>
</feature>
<evidence type="ECO:0000313" key="5">
    <source>
        <dbReference type="EMBL" id="OLQ06892.1"/>
    </source>
</evidence>
<feature type="region of interest" description="Disordered" evidence="3">
    <location>
        <begin position="63"/>
        <end position="82"/>
    </location>
</feature>
<comment type="caution">
    <text evidence="5">The sequence shown here is derived from an EMBL/GenBank/DDBJ whole genome shotgun (WGS) entry which is preliminary data.</text>
</comment>
<dbReference type="SUPFAM" id="SSF56399">
    <property type="entry name" value="ADP-ribosylation"/>
    <property type="match status" value="1"/>
</dbReference>
<evidence type="ECO:0000256" key="2">
    <source>
        <dbReference type="SAM" id="Coils"/>
    </source>
</evidence>
<dbReference type="InterPro" id="IPR012317">
    <property type="entry name" value="Poly(ADP-ribose)pol_cat_dom"/>
</dbReference>
<name>A0A1Q9EHI6_SYMMI</name>
<gene>
    <name evidence="5" type="primary">Parp11</name>
    <name evidence="5" type="ORF">AK812_SmicGene9760</name>
</gene>
<dbReference type="InterPro" id="IPR051712">
    <property type="entry name" value="ARTD-AVP"/>
</dbReference>
<evidence type="ECO:0000313" key="6">
    <source>
        <dbReference type="Proteomes" id="UP000186817"/>
    </source>
</evidence>
<keyword evidence="1" id="KW-0328">Glycosyltransferase</keyword>
<keyword evidence="1" id="KW-0520">NAD</keyword>
<dbReference type="PROSITE" id="PS51059">
    <property type="entry name" value="PARP_CATALYTIC"/>
    <property type="match status" value="1"/>
</dbReference>
<dbReference type="PANTHER" id="PTHR45740:SF2">
    <property type="entry name" value="POLY [ADP-RIBOSE] POLYMERASE"/>
    <property type="match status" value="1"/>
</dbReference>